<feature type="domain" description="RRM Nup35-type" evidence="13">
    <location>
        <begin position="51"/>
        <end position="126"/>
    </location>
</feature>
<feature type="compositionally biased region" description="Low complexity" evidence="11">
    <location>
        <begin position="29"/>
        <end position="41"/>
    </location>
</feature>
<dbReference type="GO" id="GO:0006999">
    <property type="term" value="P:nuclear pore organization"/>
    <property type="evidence" value="ECO:0007669"/>
    <property type="project" value="TreeGrafter"/>
</dbReference>
<evidence type="ECO:0000313" key="14">
    <source>
        <dbReference type="EMBL" id="MCL7047919.1"/>
    </source>
</evidence>
<dbReference type="GO" id="GO:0017056">
    <property type="term" value="F:structural constituent of nuclear pore"/>
    <property type="evidence" value="ECO:0007669"/>
    <property type="project" value="TreeGrafter"/>
</dbReference>
<dbReference type="GO" id="GO:0044615">
    <property type="term" value="C:nuclear pore nuclear basket"/>
    <property type="evidence" value="ECO:0007669"/>
    <property type="project" value="TreeGrafter"/>
</dbReference>
<evidence type="ECO:0000256" key="1">
    <source>
        <dbReference type="ARBA" id="ARBA00004567"/>
    </source>
</evidence>
<dbReference type="Pfam" id="PF04434">
    <property type="entry name" value="SWIM"/>
    <property type="match status" value="1"/>
</dbReference>
<comment type="caution">
    <text evidence="14">The sequence shown here is derived from an EMBL/GenBank/DDBJ whole genome shotgun (WGS) entry which is preliminary data.</text>
</comment>
<dbReference type="Pfam" id="PF05172">
    <property type="entry name" value="RRM_Nup35"/>
    <property type="match status" value="1"/>
</dbReference>
<dbReference type="GO" id="GO:0008270">
    <property type="term" value="F:zinc ion binding"/>
    <property type="evidence" value="ECO:0007669"/>
    <property type="project" value="UniProtKB-KW"/>
</dbReference>
<dbReference type="EMBL" id="JAJJMA010298698">
    <property type="protein sequence ID" value="MCL7047919.1"/>
    <property type="molecule type" value="Genomic_DNA"/>
</dbReference>
<dbReference type="Proteomes" id="UP001177140">
    <property type="component" value="Unassembled WGS sequence"/>
</dbReference>
<keyword evidence="15" id="KW-1185">Reference proteome</keyword>
<keyword evidence="8 10" id="KW-0539">Nucleus</keyword>
<evidence type="ECO:0000256" key="9">
    <source>
        <dbReference type="PROSITE-ProRule" id="PRU00325"/>
    </source>
</evidence>
<protein>
    <recommendedName>
        <fullName evidence="16">SWIM-type domain-containing protein</fullName>
    </recommendedName>
</protein>
<keyword evidence="5" id="KW-0653">Protein transport</keyword>
<dbReference type="PROSITE" id="PS50966">
    <property type="entry name" value="ZF_SWIM"/>
    <property type="match status" value="1"/>
</dbReference>
<feature type="domain" description="SWIM-type" evidence="12">
    <location>
        <begin position="177"/>
        <end position="207"/>
    </location>
</feature>
<dbReference type="PANTHER" id="PTHR21527:SF6">
    <property type="entry name" value="NUCLEOPORIN NUP35"/>
    <property type="match status" value="1"/>
</dbReference>
<sequence length="240" mass="26902">MKKSVAKTPSKGSRTPSKRNGKASSSSNPPTKSIKKSSAPAKGKKKQVKNVEKEEWVTVYGFSRRDINLVLREFEKCGSVLEHVPGSNAANWNRSDAQTALTKSGMEMNKDVILGVKSVDPTKRQALNEERMRKHAYEPTRQEVDPERVERAFNQCIHLLHRSEADFFVLGDTGNVYTVTLSRIPSCNCPDQHTPCKHMLFVLLRVLRISSHDACLRSKTLMQSQVARLLKKPSSVETPS</sequence>
<dbReference type="FunFam" id="3.30.70.330:FF:000095">
    <property type="entry name" value="Putative Nucleoporin NUP53"/>
    <property type="match status" value="1"/>
</dbReference>
<evidence type="ECO:0000259" key="12">
    <source>
        <dbReference type="PROSITE" id="PS50966"/>
    </source>
</evidence>
<dbReference type="CDD" id="cd12441">
    <property type="entry name" value="RRM_Nup53_like"/>
    <property type="match status" value="1"/>
</dbReference>
<dbReference type="InterPro" id="IPR007846">
    <property type="entry name" value="RRM_NUP35_dom"/>
</dbReference>
<evidence type="ECO:0000256" key="11">
    <source>
        <dbReference type="SAM" id="MobiDB-lite"/>
    </source>
</evidence>
<feature type="region of interest" description="Disordered" evidence="11">
    <location>
        <begin position="1"/>
        <end position="50"/>
    </location>
</feature>
<dbReference type="PANTHER" id="PTHR21527">
    <property type="entry name" value="NUCLEOPORIN NUP35"/>
    <property type="match status" value="1"/>
</dbReference>
<name>A0AA41VUT3_PAPNU</name>
<accession>A0AA41VUT3</accession>
<evidence type="ECO:0000256" key="7">
    <source>
        <dbReference type="ARBA" id="ARBA00023132"/>
    </source>
</evidence>
<dbReference type="GO" id="GO:0051028">
    <property type="term" value="P:mRNA transport"/>
    <property type="evidence" value="ECO:0007669"/>
    <property type="project" value="UniProtKB-UniRule"/>
</dbReference>
<gene>
    <name evidence="14" type="ORF">MKW94_022149</name>
</gene>
<dbReference type="InterPro" id="IPR007527">
    <property type="entry name" value="Znf_SWIM"/>
</dbReference>
<evidence type="ECO:0008006" key="16">
    <source>
        <dbReference type="Google" id="ProtNLM"/>
    </source>
</evidence>
<evidence type="ECO:0000256" key="4">
    <source>
        <dbReference type="ARBA" id="ARBA00022816"/>
    </source>
</evidence>
<evidence type="ECO:0000256" key="5">
    <source>
        <dbReference type="ARBA" id="ARBA00022927"/>
    </source>
</evidence>
<keyword evidence="7 10" id="KW-0906">Nuclear pore complex</keyword>
<keyword evidence="6" id="KW-0811">Translocation</keyword>
<dbReference type="GO" id="GO:0044613">
    <property type="term" value="C:nuclear pore central transport channel"/>
    <property type="evidence" value="ECO:0007669"/>
    <property type="project" value="TreeGrafter"/>
</dbReference>
<dbReference type="GO" id="GO:0006607">
    <property type="term" value="P:NLS-bearing protein import into nucleus"/>
    <property type="evidence" value="ECO:0007669"/>
    <property type="project" value="TreeGrafter"/>
</dbReference>
<evidence type="ECO:0000256" key="6">
    <source>
        <dbReference type="ARBA" id="ARBA00023010"/>
    </source>
</evidence>
<comment type="similarity">
    <text evidence="2">Belongs to the Nup35 family.</text>
</comment>
<keyword evidence="9" id="KW-0863">Zinc-finger</keyword>
<comment type="subcellular location">
    <subcellularLocation>
        <location evidence="1">Nucleus</location>
        <location evidence="1">Nuclear pore complex</location>
    </subcellularLocation>
</comment>
<keyword evidence="9" id="KW-0862">Zinc</keyword>
<evidence type="ECO:0000256" key="8">
    <source>
        <dbReference type="ARBA" id="ARBA00023242"/>
    </source>
</evidence>
<evidence type="ECO:0000256" key="10">
    <source>
        <dbReference type="PROSITE-ProRule" id="PRU00804"/>
    </source>
</evidence>
<dbReference type="GO" id="GO:0005543">
    <property type="term" value="F:phospholipid binding"/>
    <property type="evidence" value="ECO:0007669"/>
    <property type="project" value="TreeGrafter"/>
</dbReference>
<dbReference type="InterPro" id="IPR012677">
    <property type="entry name" value="Nucleotide-bd_a/b_plait_sf"/>
</dbReference>
<keyword evidence="4 10" id="KW-0509">mRNA transport</keyword>
<keyword evidence="3 10" id="KW-0813">Transport</keyword>
<dbReference type="AlphaFoldDB" id="A0AA41VUT3"/>
<organism evidence="14 15">
    <name type="scientific">Papaver nudicaule</name>
    <name type="common">Iceland poppy</name>
    <dbReference type="NCBI Taxonomy" id="74823"/>
    <lineage>
        <taxon>Eukaryota</taxon>
        <taxon>Viridiplantae</taxon>
        <taxon>Streptophyta</taxon>
        <taxon>Embryophyta</taxon>
        <taxon>Tracheophyta</taxon>
        <taxon>Spermatophyta</taxon>
        <taxon>Magnoliopsida</taxon>
        <taxon>Ranunculales</taxon>
        <taxon>Papaveraceae</taxon>
        <taxon>Papaveroideae</taxon>
        <taxon>Papaver</taxon>
    </lineage>
</organism>
<evidence type="ECO:0000256" key="2">
    <source>
        <dbReference type="ARBA" id="ARBA00009454"/>
    </source>
</evidence>
<evidence type="ECO:0000313" key="15">
    <source>
        <dbReference type="Proteomes" id="UP001177140"/>
    </source>
</evidence>
<dbReference type="Gene3D" id="3.30.70.330">
    <property type="match status" value="1"/>
</dbReference>
<keyword evidence="9" id="KW-0479">Metal-binding</keyword>
<dbReference type="PROSITE" id="PS51472">
    <property type="entry name" value="RRM_NUP35"/>
    <property type="match status" value="1"/>
</dbReference>
<evidence type="ECO:0000259" key="13">
    <source>
        <dbReference type="PROSITE" id="PS51472"/>
    </source>
</evidence>
<proteinExistence type="inferred from homology"/>
<reference evidence="14" key="1">
    <citation type="submission" date="2022-03" db="EMBL/GenBank/DDBJ databases">
        <title>A functionally conserved STORR gene fusion in Papaver species that diverged 16.8 million years ago.</title>
        <authorList>
            <person name="Catania T."/>
        </authorList>
    </citation>
    <scope>NUCLEOTIDE SEQUENCE</scope>
    <source>
        <strain evidence="14">S-191538</strain>
    </source>
</reference>
<evidence type="ECO:0000256" key="3">
    <source>
        <dbReference type="ARBA" id="ARBA00022448"/>
    </source>
</evidence>